<organism evidence="3">
    <name type="scientific">Hexamita inflata</name>
    <dbReference type="NCBI Taxonomy" id="28002"/>
    <lineage>
        <taxon>Eukaryota</taxon>
        <taxon>Metamonada</taxon>
        <taxon>Diplomonadida</taxon>
        <taxon>Hexamitidae</taxon>
        <taxon>Hexamitinae</taxon>
        <taxon>Hexamita</taxon>
    </lineage>
</organism>
<dbReference type="AlphaFoldDB" id="A0AA86UFQ0"/>
<dbReference type="EMBL" id="CATOUU010000901">
    <property type="protein sequence ID" value="CAI9958077.1"/>
    <property type="molecule type" value="Genomic_DNA"/>
</dbReference>
<evidence type="ECO:0000313" key="3">
    <source>
        <dbReference type="EMBL" id="CAI9950051.1"/>
    </source>
</evidence>
<evidence type="ECO:0000313" key="4">
    <source>
        <dbReference type="EMBL" id="CAI9955995.1"/>
    </source>
</evidence>
<dbReference type="Gene3D" id="1.10.10.60">
    <property type="entry name" value="Homeodomain-like"/>
    <property type="match status" value="1"/>
</dbReference>
<dbReference type="EMBL" id="CAXDID020000121">
    <property type="protein sequence ID" value="CAL6031963.1"/>
    <property type="molecule type" value="Genomic_DNA"/>
</dbReference>
<evidence type="ECO:0000259" key="1">
    <source>
        <dbReference type="PROSITE" id="PS50090"/>
    </source>
</evidence>
<name>A0AA86UFQ0_9EUKA</name>
<protein>
    <submittedName>
        <fullName evidence="3">Myb-like DNA-binding domain-containing protein</fullName>
    </submittedName>
    <submittedName>
        <fullName evidence="7">Myb-like_DNA-binding domain-containing protein</fullName>
    </submittedName>
</protein>
<dbReference type="EMBL" id="CATOUU010000806">
    <property type="protein sequence ID" value="CAI9950051.1"/>
    <property type="molecule type" value="Genomic_DNA"/>
</dbReference>
<dbReference type="EMBL" id="CAXDID020000344">
    <property type="protein sequence ID" value="CAL6080097.1"/>
    <property type="molecule type" value="Genomic_DNA"/>
</dbReference>
<evidence type="ECO:0000313" key="7">
    <source>
        <dbReference type="EMBL" id="CAL6031963.1"/>
    </source>
</evidence>
<dbReference type="PROSITE" id="PS51293">
    <property type="entry name" value="SANT"/>
    <property type="match status" value="1"/>
</dbReference>
<evidence type="ECO:0000259" key="2">
    <source>
        <dbReference type="PROSITE" id="PS51293"/>
    </source>
</evidence>
<keyword evidence="11" id="KW-1185">Reference proteome</keyword>
<dbReference type="InterPro" id="IPR001005">
    <property type="entry name" value="SANT/Myb"/>
</dbReference>
<dbReference type="EMBL" id="CATOUU010001069">
    <property type="protein sequence ID" value="CAI9970323.1"/>
    <property type="molecule type" value="Genomic_DNA"/>
</dbReference>
<feature type="domain" description="SANT" evidence="2">
    <location>
        <begin position="23"/>
        <end position="76"/>
    </location>
</feature>
<comment type="caution">
    <text evidence="3">The sequence shown here is derived from an EMBL/GenBank/DDBJ whole genome shotgun (WGS) entry which is preliminary data.</text>
</comment>
<dbReference type="Pfam" id="PF00249">
    <property type="entry name" value="Myb_DNA-binding"/>
    <property type="match status" value="1"/>
</dbReference>
<reference evidence="3" key="1">
    <citation type="submission" date="2023-06" db="EMBL/GenBank/DDBJ databases">
        <authorList>
            <person name="Kurt Z."/>
        </authorList>
    </citation>
    <scope>NUCLEOTIDE SEQUENCE</scope>
</reference>
<dbReference type="EMBL" id="CATOUU010000869">
    <property type="protein sequence ID" value="CAI9955995.1"/>
    <property type="molecule type" value="Genomic_DNA"/>
</dbReference>
<sequence length="126" mass="15333">MSKLDDIFQVYEYPESHPRFIYKRWGNEERQRLLDAVNKYLRDRNQKIDWNNISKHVKGRSSRQCMRQYQKLIEDNVEQQKPLVGQFSCKQEIQAEVHCHTRQNSAQLEDINDFEEMDFDFGFEDL</sequence>
<reference evidence="7 11" key="2">
    <citation type="submission" date="2024-07" db="EMBL/GenBank/DDBJ databases">
        <authorList>
            <person name="Akdeniz Z."/>
        </authorList>
    </citation>
    <scope>NUCLEOTIDE SEQUENCE [LARGE SCALE GENOMIC DNA]</scope>
</reference>
<dbReference type="PROSITE" id="PS50090">
    <property type="entry name" value="MYB_LIKE"/>
    <property type="match status" value="1"/>
</dbReference>
<evidence type="ECO:0000313" key="9">
    <source>
        <dbReference type="EMBL" id="CAL6080097.1"/>
    </source>
</evidence>
<evidence type="ECO:0000313" key="10">
    <source>
        <dbReference type="EMBL" id="CAL6106993.1"/>
    </source>
</evidence>
<feature type="domain" description="Myb-like" evidence="1">
    <location>
        <begin position="17"/>
        <end position="73"/>
    </location>
</feature>
<dbReference type="InterPro" id="IPR017884">
    <property type="entry name" value="SANT_dom"/>
</dbReference>
<evidence type="ECO:0000313" key="11">
    <source>
        <dbReference type="Proteomes" id="UP001642409"/>
    </source>
</evidence>
<accession>A0AA86UFQ0</accession>
<dbReference type="EMBL" id="CAXDID020000157">
    <property type="protein sequence ID" value="CAL6043469.1"/>
    <property type="molecule type" value="Genomic_DNA"/>
</dbReference>
<dbReference type="GO" id="GO:0003677">
    <property type="term" value="F:DNA binding"/>
    <property type="evidence" value="ECO:0007669"/>
    <property type="project" value="UniProtKB-KW"/>
</dbReference>
<evidence type="ECO:0000313" key="5">
    <source>
        <dbReference type="EMBL" id="CAI9958077.1"/>
    </source>
</evidence>
<dbReference type="EMBL" id="CAXDID020000624">
    <property type="protein sequence ID" value="CAL6106993.1"/>
    <property type="molecule type" value="Genomic_DNA"/>
</dbReference>
<gene>
    <name evidence="7" type="ORF">HINF_LOCUS34256</name>
    <name evidence="3" type="ORF">HINF_LOCUS37696</name>
    <name evidence="8" type="ORF">HINF_LOCUS40088</name>
    <name evidence="4" type="ORF">HINF_LOCUS43640</name>
    <name evidence="5" type="ORF">HINF_LOCUS45722</name>
    <name evidence="6" type="ORF">HINF_LOCUS57968</name>
    <name evidence="9" type="ORF">HINF_LOCUS59704</name>
    <name evidence="10" type="ORF">HINF_LOCUS74156</name>
</gene>
<evidence type="ECO:0000313" key="6">
    <source>
        <dbReference type="EMBL" id="CAI9970323.1"/>
    </source>
</evidence>
<dbReference type="Proteomes" id="UP001642409">
    <property type="component" value="Unassembled WGS sequence"/>
</dbReference>
<dbReference type="CDD" id="cd00167">
    <property type="entry name" value="SANT"/>
    <property type="match status" value="1"/>
</dbReference>
<evidence type="ECO:0000313" key="8">
    <source>
        <dbReference type="EMBL" id="CAL6043469.1"/>
    </source>
</evidence>
<dbReference type="SMART" id="SM00717">
    <property type="entry name" value="SANT"/>
    <property type="match status" value="1"/>
</dbReference>
<keyword evidence="3" id="KW-0238">DNA-binding</keyword>
<dbReference type="InterPro" id="IPR009057">
    <property type="entry name" value="Homeodomain-like_sf"/>
</dbReference>
<proteinExistence type="predicted"/>
<dbReference type="SUPFAM" id="SSF46689">
    <property type="entry name" value="Homeodomain-like"/>
    <property type="match status" value="1"/>
</dbReference>